<protein>
    <recommendedName>
        <fullName evidence="3">Type I phosphodiesterase/nucleotide pyrophosphatase</fullName>
    </recommendedName>
</protein>
<gene>
    <name evidence="1" type="ORF">C176_14437</name>
</gene>
<dbReference type="PATRIC" id="fig|1227360.4.peg.2939"/>
<proteinExistence type="predicted"/>
<dbReference type="RefSeq" id="WP_038186649.1">
    <property type="nucleotide sequence ID" value="NZ_ASQA01000034.1"/>
</dbReference>
<dbReference type="AlphaFoldDB" id="W4EQV3"/>
<dbReference type="Gene3D" id="3.40.720.10">
    <property type="entry name" value="Alkaline Phosphatase, subunit A"/>
    <property type="match status" value="1"/>
</dbReference>
<evidence type="ECO:0008006" key="3">
    <source>
        <dbReference type="Google" id="ProtNLM"/>
    </source>
</evidence>
<name>W4EQV3_9BACL</name>
<dbReference type="InterPro" id="IPR017850">
    <property type="entry name" value="Alkaline_phosphatase_core_sf"/>
</dbReference>
<accession>W4EQV3</accession>
<dbReference type="Pfam" id="PF01663">
    <property type="entry name" value="Phosphodiest"/>
    <property type="match status" value="1"/>
</dbReference>
<evidence type="ECO:0000313" key="1">
    <source>
        <dbReference type="EMBL" id="ETT82196.1"/>
    </source>
</evidence>
<dbReference type="PANTHER" id="PTHR10151">
    <property type="entry name" value="ECTONUCLEOTIDE PYROPHOSPHATASE/PHOSPHODIESTERASE"/>
    <property type="match status" value="1"/>
</dbReference>
<dbReference type="InterPro" id="IPR002591">
    <property type="entry name" value="Phosphodiest/P_Trfase"/>
</dbReference>
<reference evidence="1 2" key="1">
    <citation type="journal article" date="2014" name="BMC Genomics">
        <title>Genomic comparison of sporeforming bacilli isolated from milk.</title>
        <authorList>
            <person name="Moreno Switt A.I."/>
            <person name="Andrus A.D."/>
            <person name="Ranieri M.L."/>
            <person name="Orsi R.H."/>
            <person name="Ivy R."/>
            <person name="den Bakker H.C."/>
            <person name="Martin N.H."/>
            <person name="Wiedmann M."/>
            <person name="Boor K.J."/>
        </authorList>
    </citation>
    <scope>NUCLEOTIDE SEQUENCE [LARGE SCALE GENOMIC DNA]</scope>
    <source>
        <strain evidence="1 2">FSL R5-213</strain>
    </source>
</reference>
<keyword evidence="2" id="KW-1185">Reference proteome</keyword>
<organism evidence="1 2">
    <name type="scientific">Viridibacillus arenosi FSL R5-213</name>
    <dbReference type="NCBI Taxonomy" id="1227360"/>
    <lineage>
        <taxon>Bacteria</taxon>
        <taxon>Bacillati</taxon>
        <taxon>Bacillota</taxon>
        <taxon>Bacilli</taxon>
        <taxon>Bacillales</taxon>
        <taxon>Caryophanaceae</taxon>
        <taxon>Viridibacillus</taxon>
    </lineage>
</organism>
<dbReference type="SUPFAM" id="SSF53649">
    <property type="entry name" value="Alkaline phosphatase-like"/>
    <property type="match status" value="1"/>
</dbReference>
<dbReference type="eggNOG" id="COG1524">
    <property type="taxonomic scope" value="Bacteria"/>
</dbReference>
<dbReference type="GO" id="GO:0016787">
    <property type="term" value="F:hydrolase activity"/>
    <property type="evidence" value="ECO:0007669"/>
    <property type="project" value="UniProtKB-ARBA"/>
</dbReference>
<comment type="caution">
    <text evidence="1">The sequence shown here is derived from an EMBL/GenBank/DDBJ whole genome shotgun (WGS) entry which is preliminary data.</text>
</comment>
<evidence type="ECO:0000313" key="2">
    <source>
        <dbReference type="Proteomes" id="UP000019062"/>
    </source>
</evidence>
<dbReference type="Proteomes" id="UP000019062">
    <property type="component" value="Unassembled WGS sequence"/>
</dbReference>
<dbReference type="PANTHER" id="PTHR10151:SF120">
    <property type="entry name" value="BIS(5'-ADENOSYL)-TRIPHOSPHATASE"/>
    <property type="match status" value="1"/>
</dbReference>
<sequence length="520" mass="58661">MVNKIVVSVIVFIFLIVSLTFAFSMSPTKDIKNTVINQKQKPVILITVDSLMSQSIQKAIQERKAPALSFLIKNGQFNPEVISSYPTMSVAIDSTLLTGTYADQHKIPGLIWFKKDENRIVSYGSGISEIWSLGVKNVAFDGIVNLNKEHLSKNVQTIHEELSKDNIQSASINGLLYRGTFHHQLNVPKLISAVGLLPNEIDINGPSLLSLGTLSQYDPNNDRQKFAWRSMGVNNQFTVNELKFLIKHNKVPAFTLAYLPDADKDLHKNGPEDIEPIEKADQYLQELLNSYSTWEEAIKQAIWIVHGDSAQSKIIKDKNTSLIDLNDVLKSYTFWERKKKNGEIAIAINERMAYINLIKENIEISKIIKTLKKDNRISIIAWKEGGTNYVTSPESDKIFTFSPNGHYKDLYNQSWKLEGDHSILNLEIDNQGLIEYGDYPDALARLNGALHSHEGQFIIVDAKPHFEFIEKHSHNHAGGGAHGSLHKVDSLVPLIIAGTQEKPEYNRLVDIKKWIIKLTK</sequence>
<dbReference type="EMBL" id="ASQA01000034">
    <property type="protein sequence ID" value="ETT82196.1"/>
    <property type="molecule type" value="Genomic_DNA"/>
</dbReference>